<comment type="caution">
    <text evidence="1">The sequence shown here is derived from an EMBL/GenBank/DDBJ whole genome shotgun (WGS) entry which is preliminary data.</text>
</comment>
<evidence type="ECO:0000313" key="2">
    <source>
        <dbReference type="Proteomes" id="UP001500212"/>
    </source>
</evidence>
<evidence type="ECO:0000313" key="1">
    <source>
        <dbReference type="EMBL" id="GAA4614852.1"/>
    </source>
</evidence>
<dbReference type="Proteomes" id="UP001500212">
    <property type="component" value="Unassembled WGS sequence"/>
</dbReference>
<protein>
    <submittedName>
        <fullName evidence="1">Uncharacterized protein</fullName>
    </submittedName>
</protein>
<sequence>MERAGDAGVGIGGEGRHAQLRQASMGCLDEALELTAHRQAVTDLLT</sequence>
<name>A0ABP8TS21_9ACTN</name>
<accession>A0ABP8TS21</accession>
<keyword evidence="2" id="KW-1185">Reference proteome</keyword>
<proteinExistence type="predicted"/>
<gene>
    <name evidence="1" type="ORF">GCM10023195_65080</name>
</gene>
<dbReference type="EMBL" id="BAABHJ010000027">
    <property type="protein sequence ID" value="GAA4614852.1"/>
    <property type="molecule type" value="Genomic_DNA"/>
</dbReference>
<organism evidence="1 2">
    <name type="scientific">Actinoallomurus liliacearum</name>
    <dbReference type="NCBI Taxonomy" id="1080073"/>
    <lineage>
        <taxon>Bacteria</taxon>
        <taxon>Bacillati</taxon>
        <taxon>Actinomycetota</taxon>
        <taxon>Actinomycetes</taxon>
        <taxon>Streptosporangiales</taxon>
        <taxon>Thermomonosporaceae</taxon>
        <taxon>Actinoallomurus</taxon>
    </lineage>
</organism>
<reference evidence="2" key="1">
    <citation type="journal article" date="2019" name="Int. J. Syst. Evol. Microbiol.">
        <title>The Global Catalogue of Microorganisms (GCM) 10K type strain sequencing project: providing services to taxonomists for standard genome sequencing and annotation.</title>
        <authorList>
            <consortium name="The Broad Institute Genomics Platform"/>
            <consortium name="The Broad Institute Genome Sequencing Center for Infectious Disease"/>
            <person name="Wu L."/>
            <person name="Ma J."/>
        </authorList>
    </citation>
    <scope>NUCLEOTIDE SEQUENCE [LARGE SCALE GENOMIC DNA]</scope>
    <source>
        <strain evidence="2">JCM 17938</strain>
    </source>
</reference>